<dbReference type="GO" id="GO:0000981">
    <property type="term" value="F:DNA-binding transcription factor activity, RNA polymerase II-specific"/>
    <property type="evidence" value="ECO:0007669"/>
    <property type="project" value="TreeGrafter"/>
</dbReference>
<dbReference type="Pfam" id="PF00046">
    <property type="entry name" value="Homeodomain"/>
    <property type="match status" value="1"/>
</dbReference>
<dbReference type="SUPFAM" id="SSF46689">
    <property type="entry name" value="Homeodomain-like"/>
    <property type="match status" value="1"/>
</dbReference>
<keyword evidence="3 4" id="KW-0238">DNA-binding</keyword>
<dbReference type="Proteomes" id="UP000887577">
    <property type="component" value="Unplaced"/>
</dbReference>
<dbReference type="InterPro" id="IPR050394">
    <property type="entry name" value="Homeobox_NK-like"/>
</dbReference>
<dbReference type="WBParaSite" id="PSU_v2.g91.t1">
    <property type="protein sequence ID" value="PSU_v2.g91.t1"/>
    <property type="gene ID" value="PSU_v2.g91"/>
</dbReference>
<keyword evidence="3 4" id="KW-0539">Nucleus</keyword>
<reference evidence="7" key="1">
    <citation type="submission" date="2022-11" db="UniProtKB">
        <authorList>
            <consortium name="WormBaseParasite"/>
        </authorList>
    </citation>
    <scope>IDENTIFICATION</scope>
</reference>
<accession>A0A914ZB08</accession>
<dbReference type="GO" id="GO:0005634">
    <property type="term" value="C:nucleus"/>
    <property type="evidence" value="ECO:0007669"/>
    <property type="project" value="UniProtKB-SubCell"/>
</dbReference>
<protein>
    <submittedName>
        <fullName evidence="7">Homeobox domain-containing protein</fullName>
    </submittedName>
</protein>
<dbReference type="PANTHER" id="PTHR24340:SF41">
    <property type="entry name" value="MUSCLE-SPECIFIC HOMEOBOX PROTEIN TINMAN-RELATED"/>
    <property type="match status" value="1"/>
</dbReference>
<dbReference type="InterPro" id="IPR001356">
    <property type="entry name" value="HD"/>
</dbReference>
<dbReference type="PANTHER" id="PTHR24340">
    <property type="entry name" value="HOMEOBOX PROTEIN NKX"/>
    <property type="match status" value="1"/>
</dbReference>
<comment type="subcellular location">
    <subcellularLocation>
        <location evidence="1 3 4">Nucleus</location>
    </subcellularLocation>
</comment>
<dbReference type="InterPro" id="IPR009057">
    <property type="entry name" value="Homeodomain-like_sf"/>
</dbReference>
<dbReference type="PROSITE" id="PS50071">
    <property type="entry name" value="HOMEOBOX_2"/>
    <property type="match status" value="1"/>
</dbReference>
<evidence type="ECO:0000256" key="4">
    <source>
        <dbReference type="RuleBase" id="RU000682"/>
    </source>
</evidence>
<dbReference type="GO" id="GO:0030154">
    <property type="term" value="P:cell differentiation"/>
    <property type="evidence" value="ECO:0007669"/>
    <property type="project" value="TreeGrafter"/>
</dbReference>
<name>A0A914ZB08_9BILA</name>
<keyword evidence="6" id="KW-1185">Reference proteome</keyword>
<sequence length="165" mass="18385">MTESAMNSLNIPDAFSQQSMQAASMTSGFPFPWNPGNAWNSTPGYLPPTTASSTTMPHSFGTYSPSTDLNASCQFPPWANTSATASADQRFSFPTRLPQMNMNFPMPFNYGISFESPSSRRKRRVLFTQQQVIELEKQFRQNKYLNAPQREALANAIGLKPTQTL</sequence>
<dbReference type="CDD" id="cd00086">
    <property type="entry name" value="homeodomain"/>
    <property type="match status" value="1"/>
</dbReference>
<evidence type="ECO:0000256" key="2">
    <source>
        <dbReference type="ARBA" id="ARBA00022473"/>
    </source>
</evidence>
<dbReference type="GO" id="GO:0000978">
    <property type="term" value="F:RNA polymerase II cis-regulatory region sequence-specific DNA binding"/>
    <property type="evidence" value="ECO:0007669"/>
    <property type="project" value="TreeGrafter"/>
</dbReference>
<evidence type="ECO:0000256" key="3">
    <source>
        <dbReference type="PROSITE-ProRule" id="PRU00108"/>
    </source>
</evidence>
<evidence type="ECO:0000313" key="7">
    <source>
        <dbReference type="WBParaSite" id="PSU_v2.g91.t1"/>
    </source>
</evidence>
<keyword evidence="3 4" id="KW-0371">Homeobox</keyword>
<feature type="domain" description="Homeobox" evidence="5">
    <location>
        <begin position="118"/>
        <end position="165"/>
    </location>
</feature>
<keyword evidence="2" id="KW-0217">Developmental protein</keyword>
<proteinExistence type="predicted"/>
<evidence type="ECO:0000256" key="1">
    <source>
        <dbReference type="ARBA" id="ARBA00004123"/>
    </source>
</evidence>
<evidence type="ECO:0000313" key="6">
    <source>
        <dbReference type="Proteomes" id="UP000887577"/>
    </source>
</evidence>
<evidence type="ECO:0000259" key="5">
    <source>
        <dbReference type="PROSITE" id="PS50071"/>
    </source>
</evidence>
<dbReference type="Gene3D" id="1.10.10.60">
    <property type="entry name" value="Homeodomain-like"/>
    <property type="match status" value="1"/>
</dbReference>
<organism evidence="6 7">
    <name type="scientific">Panagrolaimus superbus</name>
    <dbReference type="NCBI Taxonomy" id="310955"/>
    <lineage>
        <taxon>Eukaryota</taxon>
        <taxon>Metazoa</taxon>
        <taxon>Ecdysozoa</taxon>
        <taxon>Nematoda</taxon>
        <taxon>Chromadorea</taxon>
        <taxon>Rhabditida</taxon>
        <taxon>Tylenchina</taxon>
        <taxon>Panagrolaimomorpha</taxon>
        <taxon>Panagrolaimoidea</taxon>
        <taxon>Panagrolaimidae</taxon>
        <taxon>Panagrolaimus</taxon>
    </lineage>
</organism>
<dbReference type="AlphaFoldDB" id="A0A914ZB08"/>